<dbReference type="PROSITE" id="PS01131">
    <property type="entry name" value="RRNA_A_DIMETH"/>
    <property type="match status" value="1"/>
</dbReference>
<dbReference type="PANTHER" id="PTHR11727">
    <property type="entry name" value="DIMETHYLADENOSINE TRANSFERASE"/>
    <property type="match status" value="1"/>
</dbReference>
<evidence type="ECO:0000256" key="9">
    <source>
        <dbReference type="RuleBase" id="RU362106"/>
    </source>
</evidence>
<evidence type="ECO:0000313" key="11">
    <source>
        <dbReference type="Proteomes" id="UP000269396"/>
    </source>
</evidence>
<dbReference type="SMART" id="SM00650">
    <property type="entry name" value="rADc"/>
    <property type="match status" value="1"/>
</dbReference>
<dbReference type="GO" id="GO:0003723">
    <property type="term" value="F:RNA binding"/>
    <property type="evidence" value="ECO:0007669"/>
    <property type="project" value="UniProtKB-UniRule"/>
</dbReference>
<dbReference type="GO" id="GO:0005730">
    <property type="term" value="C:nucleolus"/>
    <property type="evidence" value="ECO:0007669"/>
    <property type="project" value="TreeGrafter"/>
</dbReference>
<dbReference type="Proteomes" id="UP000269396">
    <property type="component" value="Unassembled WGS sequence"/>
</dbReference>
<dbReference type="SUPFAM" id="SSF53335">
    <property type="entry name" value="S-adenosyl-L-methionine-dependent methyltransferases"/>
    <property type="match status" value="1"/>
</dbReference>
<dbReference type="NCBIfam" id="TIGR00755">
    <property type="entry name" value="ksgA"/>
    <property type="match status" value="1"/>
</dbReference>
<dbReference type="Gene3D" id="1.10.8.480">
    <property type="match status" value="1"/>
</dbReference>
<evidence type="ECO:0000256" key="6">
    <source>
        <dbReference type="ARBA" id="ARBA00035020"/>
    </source>
</evidence>
<feature type="binding site" evidence="8">
    <location>
        <position position="137"/>
    </location>
    <ligand>
        <name>S-adenosyl-L-methionine</name>
        <dbReference type="ChEBI" id="CHEBI:59789"/>
    </ligand>
</feature>
<feature type="binding site" evidence="8">
    <location>
        <position position="91"/>
    </location>
    <ligand>
        <name>S-adenosyl-L-methionine</name>
        <dbReference type="ChEBI" id="CHEBI:59789"/>
    </ligand>
</feature>
<evidence type="ECO:0000256" key="7">
    <source>
        <dbReference type="ARBA" id="ARBA00046134"/>
    </source>
</evidence>
<name>A0A183NVC2_9TREM</name>
<keyword evidence="4 8" id="KW-0949">S-adenosyl-L-methionine</keyword>
<dbReference type="GO" id="GO:0000179">
    <property type="term" value="F:rRNA (adenine-N6,N6-)-dimethyltransferase activity"/>
    <property type="evidence" value="ECO:0007669"/>
    <property type="project" value="UniProtKB-UniRule"/>
</dbReference>
<keyword evidence="2 8" id="KW-0489">Methyltransferase</keyword>
<evidence type="ECO:0000256" key="4">
    <source>
        <dbReference type="ARBA" id="ARBA00022691"/>
    </source>
</evidence>
<protein>
    <recommendedName>
        <fullName evidence="9">rRNA adenine N(6)-methyltransferase</fullName>
        <ecNumber evidence="9">2.1.1.-</ecNumber>
    </recommendedName>
</protein>
<feature type="binding site" evidence="8">
    <location>
        <position position="89"/>
    </location>
    <ligand>
        <name>S-adenosyl-L-methionine</name>
        <dbReference type="ChEBI" id="CHEBI:59789"/>
    </ligand>
</feature>
<dbReference type="AlphaFoldDB" id="A0A183NVC2"/>
<evidence type="ECO:0000256" key="3">
    <source>
        <dbReference type="ARBA" id="ARBA00022679"/>
    </source>
</evidence>
<reference evidence="10 11" key="1">
    <citation type="submission" date="2018-11" db="EMBL/GenBank/DDBJ databases">
        <authorList>
            <consortium name="Pathogen Informatics"/>
        </authorList>
    </citation>
    <scope>NUCLEOTIDE SEQUENCE [LARGE SCALE GENOMIC DNA]</scope>
    <source>
        <strain>Denwood</strain>
        <strain evidence="11">Zambia</strain>
    </source>
</reference>
<feature type="binding site" evidence="8">
    <location>
        <position position="116"/>
    </location>
    <ligand>
        <name>S-adenosyl-L-methionine</name>
        <dbReference type="ChEBI" id="CHEBI:59789"/>
    </ligand>
</feature>
<feature type="binding site" evidence="8">
    <location>
        <position position="165"/>
    </location>
    <ligand>
        <name>S-adenosyl-L-methionine</name>
        <dbReference type="ChEBI" id="CHEBI:59789"/>
    </ligand>
</feature>
<dbReference type="CDD" id="cd02440">
    <property type="entry name" value="AdoMet_MTases"/>
    <property type="match status" value="1"/>
</dbReference>
<dbReference type="EC" id="2.1.1.-" evidence="9"/>
<comment type="similarity">
    <text evidence="8 9">Belongs to the class I-like SAM-binding methyltransferase superfamily. rRNA adenine N(6)-methyltransferase family.</text>
</comment>
<feature type="binding site" evidence="8">
    <location>
        <position position="181"/>
    </location>
    <ligand>
        <name>S-adenosyl-L-methionine</name>
        <dbReference type="ChEBI" id="CHEBI:59789"/>
    </ligand>
</feature>
<dbReference type="InterPro" id="IPR011530">
    <property type="entry name" value="rRNA_adenine_dimethylase"/>
</dbReference>
<dbReference type="PROSITE" id="PS51689">
    <property type="entry name" value="SAM_RNA_A_N6_MT"/>
    <property type="match status" value="1"/>
</dbReference>
<dbReference type="Gene3D" id="3.40.50.150">
    <property type="entry name" value="Vaccinia Virus protein VP39"/>
    <property type="match status" value="1"/>
</dbReference>
<keyword evidence="5 8" id="KW-0694">RNA-binding</keyword>
<evidence type="ECO:0000256" key="8">
    <source>
        <dbReference type="PROSITE-ProRule" id="PRU01026"/>
    </source>
</evidence>
<evidence type="ECO:0000313" key="10">
    <source>
        <dbReference type="EMBL" id="VDP31974.1"/>
    </source>
</evidence>
<dbReference type="EMBL" id="UZAL01027367">
    <property type="protein sequence ID" value="VDP31974.1"/>
    <property type="molecule type" value="Genomic_DNA"/>
</dbReference>
<dbReference type="InterPro" id="IPR029063">
    <property type="entry name" value="SAM-dependent_MTases_sf"/>
</dbReference>
<comment type="subunit">
    <text evidence="6">Part of the small subunit (SSU) processome, composed of more than 70 proteins and the RNA chaperone small nucleolar RNA (snoRNA) U3.</text>
</comment>
<keyword evidence="1 9" id="KW-0698">rRNA processing</keyword>
<sequence>MVVEGSRQETLDPAFVLPGTRHQGLPIILRELAVSIPCHPASQSYRAQINPSVAWCSKKACTMVKPKCDSSGLAIKTGGIRFQKTKGQHILKNPLVITTMVEKSGIKSTDSLLEIGSGTGNLTVKLLEKGRKVYAFEIDPRMVSELQKRVQTSPHRTKLEILVGDAIKAKSWPKFDLCVANLPYKISSPFIQRLISAGRGFRAAVVMLQKEFADRLTAKPGDKLYCRLSASAQFHFKIEQLMKINRNSFRPPPRVDSAVVRIEPRHPLPPVTHSEWDGLLRLVFARKNKTIGANFSGKSIAAHLRKIYMETCCTKGLSPTPEVIACESTGVSAMEEKITSILRDSGFEKKRARTLDEDDFLRLLLAFKKENINFG</sequence>
<dbReference type="InterPro" id="IPR020596">
    <property type="entry name" value="rRNA_Ade_Mease_Trfase_CS"/>
</dbReference>
<accession>A0A183NVC2</accession>
<keyword evidence="11" id="KW-1185">Reference proteome</keyword>
<comment type="function">
    <text evidence="7">Specifically dimethylates two adjacent adenosines in the loop of a conserved hairpin near the 3'-end of 18S rRNA in the 40S particle. Involved in the pre-rRNA processing steps leading to small-subunit rRNA production independently of its RNA-modifying catalytic activity. Part of the small subunit (SSU) processome, first precursor of the small eukaryotic ribosomal subunit. During the assembly of the SSU processome in the nucleolus, many ribosome biogenesis factors, an RNA chaperone and ribosomal proteins associate with the nascent pre-rRNA and work in concert to generate RNA folding, modifications, rearrangements and cleavage as well as targeted degradation of pre-ribosomal RNA by the RNA exosome.</text>
</comment>
<organism evidence="10 11">
    <name type="scientific">Schistosoma mattheei</name>
    <dbReference type="NCBI Taxonomy" id="31246"/>
    <lineage>
        <taxon>Eukaryota</taxon>
        <taxon>Metazoa</taxon>
        <taxon>Spiralia</taxon>
        <taxon>Lophotrochozoa</taxon>
        <taxon>Platyhelminthes</taxon>
        <taxon>Trematoda</taxon>
        <taxon>Digenea</taxon>
        <taxon>Strigeidida</taxon>
        <taxon>Schistosomatoidea</taxon>
        <taxon>Schistosomatidae</taxon>
        <taxon>Schistosoma</taxon>
    </lineage>
</organism>
<dbReference type="FunFam" id="3.40.50.150:FF:000081">
    <property type="entry name" value="rRNA adenine N(6)-methyltransferase"/>
    <property type="match status" value="1"/>
</dbReference>
<dbReference type="PANTHER" id="PTHR11727:SF7">
    <property type="entry name" value="DIMETHYLADENOSINE TRANSFERASE-RELATED"/>
    <property type="match status" value="1"/>
</dbReference>
<dbReference type="InterPro" id="IPR001737">
    <property type="entry name" value="KsgA/Erm"/>
</dbReference>
<evidence type="ECO:0000256" key="1">
    <source>
        <dbReference type="ARBA" id="ARBA00022552"/>
    </source>
</evidence>
<dbReference type="InterPro" id="IPR020598">
    <property type="entry name" value="rRNA_Ade_methylase_Trfase_N"/>
</dbReference>
<keyword evidence="3 8" id="KW-0808">Transferase</keyword>
<evidence type="ECO:0000256" key="2">
    <source>
        <dbReference type="ARBA" id="ARBA00022603"/>
    </source>
</evidence>
<proteinExistence type="inferred from homology"/>
<gene>
    <name evidence="10" type="ORF">SMTD_LOCUS6058</name>
</gene>
<dbReference type="STRING" id="31246.A0A183NVC2"/>
<dbReference type="Pfam" id="PF00398">
    <property type="entry name" value="RrnaAD"/>
    <property type="match status" value="1"/>
</dbReference>
<evidence type="ECO:0000256" key="5">
    <source>
        <dbReference type="ARBA" id="ARBA00022884"/>
    </source>
</evidence>